<feature type="transmembrane region" description="Helical" evidence="1">
    <location>
        <begin position="242"/>
        <end position="261"/>
    </location>
</feature>
<dbReference type="InterPro" id="IPR000620">
    <property type="entry name" value="EamA_dom"/>
</dbReference>
<keyword evidence="1" id="KW-0812">Transmembrane</keyword>
<evidence type="ECO:0000313" key="3">
    <source>
        <dbReference type="EMBL" id="HDI82850.1"/>
    </source>
</evidence>
<keyword evidence="1" id="KW-0472">Membrane</keyword>
<proteinExistence type="predicted"/>
<organism evidence="3">
    <name type="scientific">candidate division WOR-3 bacterium</name>
    <dbReference type="NCBI Taxonomy" id="2052148"/>
    <lineage>
        <taxon>Bacteria</taxon>
        <taxon>Bacteria division WOR-3</taxon>
    </lineage>
</organism>
<dbReference type="GO" id="GO:0016020">
    <property type="term" value="C:membrane"/>
    <property type="evidence" value="ECO:0007669"/>
    <property type="project" value="InterPro"/>
</dbReference>
<dbReference type="EMBL" id="DQWE01000169">
    <property type="protein sequence ID" value="HDI82850.1"/>
    <property type="molecule type" value="Genomic_DNA"/>
</dbReference>
<feature type="domain" description="EamA" evidence="2">
    <location>
        <begin position="152"/>
        <end position="283"/>
    </location>
</feature>
<dbReference type="PANTHER" id="PTHR22911:SF137">
    <property type="entry name" value="SOLUTE CARRIER FAMILY 35 MEMBER G2-RELATED"/>
    <property type="match status" value="1"/>
</dbReference>
<keyword evidence="1" id="KW-1133">Transmembrane helix</keyword>
<feature type="transmembrane region" description="Helical" evidence="1">
    <location>
        <begin position="34"/>
        <end position="55"/>
    </location>
</feature>
<feature type="domain" description="EamA" evidence="2">
    <location>
        <begin position="8"/>
        <end position="137"/>
    </location>
</feature>
<protein>
    <submittedName>
        <fullName evidence="3">DMT family transporter</fullName>
    </submittedName>
</protein>
<feature type="transmembrane region" description="Helical" evidence="1">
    <location>
        <begin position="145"/>
        <end position="170"/>
    </location>
</feature>
<dbReference type="SUPFAM" id="SSF103481">
    <property type="entry name" value="Multidrug resistance efflux transporter EmrE"/>
    <property type="match status" value="2"/>
</dbReference>
<feature type="transmembrane region" description="Helical" evidence="1">
    <location>
        <begin position="182"/>
        <end position="199"/>
    </location>
</feature>
<feature type="transmembrane region" description="Helical" evidence="1">
    <location>
        <begin position="267"/>
        <end position="285"/>
    </location>
</feature>
<gene>
    <name evidence="3" type="ORF">ENF18_03545</name>
</gene>
<feature type="transmembrane region" description="Helical" evidence="1">
    <location>
        <begin position="211"/>
        <end position="230"/>
    </location>
</feature>
<dbReference type="AlphaFoldDB" id="A0A7C0Z9G8"/>
<evidence type="ECO:0000256" key="1">
    <source>
        <dbReference type="SAM" id="Phobius"/>
    </source>
</evidence>
<dbReference type="Pfam" id="PF00892">
    <property type="entry name" value="EamA"/>
    <property type="match status" value="2"/>
</dbReference>
<accession>A0A7C0Z9G8</accession>
<feature type="transmembrane region" description="Helical" evidence="1">
    <location>
        <begin position="67"/>
        <end position="90"/>
    </location>
</feature>
<dbReference type="PANTHER" id="PTHR22911">
    <property type="entry name" value="ACYL-MALONYL CONDENSING ENZYME-RELATED"/>
    <property type="match status" value="1"/>
</dbReference>
<dbReference type="Proteomes" id="UP000885847">
    <property type="component" value="Unassembled WGS sequence"/>
</dbReference>
<feature type="transmembrane region" description="Helical" evidence="1">
    <location>
        <begin position="96"/>
        <end position="114"/>
    </location>
</feature>
<reference evidence="3" key="1">
    <citation type="journal article" date="2020" name="mSystems">
        <title>Genome- and Community-Level Interaction Insights into Carbon Utilization and Element Cycling Functions of Hydrothermarchaeota in Hydrothermal Sediment.</title>
        <authorList>
            <person name="Zhou Z."/>
            <person name="Liu Y."/>
            <person name="Xu W."/>
            <person name="Pan J."/>
            <person name="Luo Z.H."/>
            <person name="Li M."/>
        </authorList>
    </citation>
    <scope>NUCLEOTIDE SEQUENCE [LARGE SCALE GENOMIC DNA]</scope>
    <source>
        <strain evidence="3">HyVt-102</strain>
    </source>
</reference>
<name>A0A7C0Z9G8_UNCW3</name>
<feature type="transmembrane region" description="Helical" evidence="1">
    <location>
        <begin position="121"/>
        <end position="139"/>
    </location>
</feature>
<evidence type="ECO:0000259" key="2">
    <source>
        <dbReference type="Pfam" id="PF00892"/>
    </source>
</evidence>
<dbReference type="InterPro" id="IPR037185">
    <property type="entry name" value="EmrE-like"/>
</dbReference>
<sequence>MEREKKSVGYAFTAVFLWSTVATAFKIALKSLNYIQFLFIATLVATLFLFIAFLFTKYKPELKDIMISSLLGFLNPFLYYLVLFKAYSLLPAQSAMTLNYTWPLFIVFFSFLILKQKPTILEIIGLLLGFCGAGIIATMGRPASITGTISIPGIILALLSAVIWGIYWILNMKRNIPEVPGIFLNFLWGTVFIFILVFLKKQFPVTGIKGYLSSMYVGLFEMGITFILWLKALNLSKRTAIVSNLIYLTPFFSLLIISLILKEKISPWTVLGLTFTVLGIIITRIKKN</sequence>
<comment type="caution">
    <text evidence="3">The sequence shown here is derived from an EMBL/GenBank/DDBJ whole genome shotgun (WGS) entry which is preliminary data.</text>
</comment>